<comment type="caution">
    <text evidence="5">The sequence shown here is derived from an EMBL/GenBank/DDBJ whole genome shotgun (WGS) entry which is preliminary data.</text>
</comment>
<dbReference type="Pfam" id="PF12245">
    <property type="entry name" value="Big_3_2"/>
    <property type="match status" value="3"/>
</dbReference>
<dbReference type="Pfam" id="PF19077">
    <property type="entry name" value="Big_13"/>
    <property type="match status" value="1"/>
</dbReference>
<feature type="domain" description="Ig-like" evidence="2">
    <location>
        <begin position="548"/>
        <end position="609"/>
    </location>
</feature>
<feature type="domain" description="Ig-like" evidence="2">
    <location>
        <begin position="773"/>
        <end position="833"/>
    </location>
</feature>
<dbReference type="InterPro" id="IPR044016">
    <property type="entry name" value="Big_13"/>
</dbReference>
<protein>
    <recommendedName>
        <fullName evidence="7">Ig-like domain (Group 3)</fullName>
    </recommendedName>
</protein>
<accession>A0A412ISI1</accession>
<feature type="domain" description="Ig-like" evidence="3">
    <location>
        <begin position="1428"/>
        <end position="1542"/>
    </location>
</feature>
<evidence type="ECO:0008006" key="7">
    <source>
        <dbReference type="Google" id="ProtNLM"/>
    </source>
</evidence>
<dbReference type="InterPro" id="IPR022038">
    <property type="entry name" value="Ig-like_bact"/>
</dbReference>
<dbReference type="Proteomes" id="UP000283295">
    <property type="component" value="Unassembled WGS sequence"/>
</dbReference>
<organism evidence="5 6">
    <name type="scientific">Coprococcus eutactus</name>
    <dbReference type="NCBI Taxonomy" id="33043"/>
    <lineage>
        <taxon>Bacteria</taxon>
        <taxon>Bacillati</taxon>
        <taxon>Bacillota</taxon>
        <taxon>Clostridia</taxon>
        <taxon>Lachnospirales</taxon>
        <taxon>Lachnospiraceae</taxon>
        <taxon>Coprococcus</taxon>
    </lineage>
</organism>
<feature type="domain" description="Bacterial Ig-like" evidence="4">
    <location>
        <begin position="1062"/>
        <end position="1139"/>
    </location>
</feature>
<dbReference type="Pfam" id="PF13750">
    <property type="entry name" value="Big_3_3"/>
    <property type="match status" value="1"/>
</dbReference>
<feature type="transmembrane region" description="Helical" evidence="1">
    <location>
        <begin position="1561"/>
        <end position="1583"/>
    </location>
</feature>
<feature type="domain" description="Ig-like" evidence="2">
    <location>
        <begin position="1014"/>
        <end position="1041"/>
    </location>
</feature>
<dbReference type="Gene3D" id="2.60.40.10">
    <property type="entry name" value="Immunoglobulins"/>
    <property type="match status" value="5"/>
</dbReference>
<sequence length="1593" mass="174415">MKKILHNKSLLHRLIALVMSVVMVLTLVAIDSKVHLFAEEEIKTVDITDLLKGDETDMLFGSKEITKYKFASKPVDDVDLSKIVYKSYTGDDPEEKLPTSTDVTKYNSIGTEEAFTNDNKVSKYAFYYVEYNDDGEIENIKLMGKLRAVYDNKNPEIESVELTSNSGNMIVKDGYYLLDVTEDGEALPQFTITVDDGTEETDTGVAKVVYLKKGETTETEIEGTDGKYTFGVPDETGEYIFRVYDKAGNVSADTQPLVIKKLNGAPSISKINLSSSNNKAQKKLINNMEFIVSPETMTVQAEINMSTAGDGDSTVVVGAQLCYRFLSDDNTADSPETVCEVTKNAQGKYVAEFVIPVNSLDKKSLTKMAICVKDEFDNRSCYTDLENHIVFVSDQSPTIDFTKMTQIRGEGYKAKDDDNWVKSMSFVMSANDDYAYIDKMYYKNGGAETVIAQDLNVFSKNAKIGITGTAHPGIDAGSIALEDGQYKLTFGAKDYIGNDGTKDLDVYIDNTAPVLKLSSDAPKVKVGSKKYYSLSKSTDKIDVAWEDATSGVDESATTAVLFNSAISYTLKVNRDEAGKGHVTMSNAVESGEYALEITIYDHAGNKTTESVPVFVNKSDFSAEISAEADAEEIKSGKYVSADKVVVTGTAEGFCLTTDDVDVQVEVDGKVINSDKHLSISNQKSGTVIFTYVISNTKKEDMQGHYKFKMTVRNHGTDVTKTASYSLVYDTTAPNMTAAEVTPYNNKKVKVAWTAKDKEDVKYIEIEGTRTVCVYNKTTGKVDQTEHEISTFRLKGTETSYTFKEDGKYDIDIYAYDAAGNVSDSANVRFVIDRENPVVEYTEKVTDPSAKDNSGQTIEVTVHDSYRIVSSDVTATVYYRTYDGASGTMIGSLKRVNNETIKASMNLKPVGGAASVYRVEVKGNDKAGNAVMDKVDLAKNRYYIDKTKPEVKISPKPESKNDGYYKENVSFDISILEQFNRKHTLTITDANGTAPERTEKFEFNEYMYSPTYRDEGSYDLTIKVTDAAGNSSTVGTKFVIDKTKPTVQLGTVQPLNTGNVTLPVTLRDNMEGSKYTVHVVRTDANGSKVYDADLENGTWTGTDFTKNCTFADEGDYVVTVSAEDKAGNKSDAQISKFRIDRTAPVITISGVNDKQTTTGTATISVDEAFSFDYEGRSLGASDIKVSITKKTDGTGASNIAELTAGSFSGGNPHTASYSFTEDGEYTITANAKDLAGNVAASATKTFKIDSKAPVIKMSVSDKNSKTIKSYDAVGSTDMLDPNYVDMSLSVEETFFRTNNVKITVNKDGKDISASSFTNYSNSSAVSTGSQRFDEDGVYEITVTAQDELGNKTDDYNIVFTVDNTAPTIESTSKLLSLMAKSTAGEDGSVLLNADDFADILNSGYDALWNVNDTSVFDVNVKMDGVDFIDFSDMEDGYHKITLKATDEVGHETSQEFGFTYDGTAPRIIISGVEDGETVREPFDMTIGLENEEDEITSIVINGNTIDPAQYKSNNQYKMHVEEYDSYTIEVTATDKAGNISSTVDEKTGAVFTFKLSEKISSVALILIIIAAILLVALLIFVIIAGRKRKKKSVA</sequence>
<keyword evidence="1" id="KW-0812">Transmembrane</keyword>
<evidence type="ECO:0000259" key="3">
    <source>
        <dbReference type="Pfam" id="PF13750"/>
    </source>
</evidence>
<evidence type="ECO:0000259" key="2">
    <source>
        <dbReference type="Pfam" id="PF12245"/>
    </source>
</evidence>
<keyword evidence="1" id="KW-1133">Transmembrane helix</keyword>
<dbReference type="SUPFAM" id="SSF49299">
    <property type="entry name" value="PKD domain"/>
    <property type="match status" value="1"/>
</dbReference>
<dbReference type="OrthoDB" id="3193440at2"/>
<evidence type="ECO:0000259" key="4">
    <source>
        <dbReference type="Pfam" id="PF19077"/>
    </source>
</evidence>
<evidence type="ECO:0000313" key="6">
    <source>
        <dbReference type="Proteomes" id="UP000283295"/>
    </source>
</evidence>
<proteinExistence type="predicted"/>
<gene>
    <name evidence="5" type="ORF">DWX94_06190</name>
</gene>
<reference evidence="5 6" key="1">
    <citation type="submission" date="2018-08" db="EMBL/GenBank/DDBJ databases">
        <title>A genome reference for cultivated species of the human gut microbiota.</title>
        <authorList>
            <person name="Zou Y."/>
            <person name="Xue W."/>
            <person name="Luo G."/>
        </authorList>
    </citation>
    <scope>NUCLEOTIDE SEQUENCE [LARGE SCALE GENOMIC DNA]</scope>
    <source>
        <strain evidence="5 6">AF22-21</strain>
    </source>
</reference>
<name>A0A412ISI1_9FIRM</name>
<dbReference type="InterPro" id="IPR035986">
    <property type="entry name" value="PKD_dom_sf"/>
</dbReference>
<dbReference type="EMBL" id="QRVK01000011">
    <property type="protein sequence ID" value="RGS43067.1"/>
    <property type="molecule type" value="Genomic_DNA"/>
</dbReference>
<keyword evidence="1" id="KW-0472">Membrane</keyword>
<evidence type="ECO:0000256" key="1">
    <source>
        <dbReference type="SAM" id="Phobius"/>
    </source>
</evidence>
<dbReference type="InterPro" id="IPR013783">
    <property type="entry name" value="Ig-like_fold"/>
</dbReference>
<evidence type="ECO:0000313" key="5">
    <source>
        <dbReference type="EMBL" id="RGS43067.1"/>
    </source>
</evidence>